<keyword evidence="2" id="KW-1185">Reference proteome</keyword>
<protein>
    <submittedName>
        <fullName evidence="1">Uncharacterized protein</fullName>
    </submittedName>
</protein>
<dbReference type="AlphaFoldDB" id="A0A7U7GFG7"/>
<name>A0A7U7GFG7_9GAMM</name>
<dbReference type="EMBL" id="CBTK010000283">
    <property type="protein sequence ID" value="CDH46936.1"/>
    <property type="molecule type" value="Genomic_DNA"/>
</dbReference>
<evidence type="ECO:0000313" key="1">
    <source>
        <dbReference type="EMBL" id="CDH46936.1"/>
    </source>
</evidence>
<comment type="caution">
    <text evidence="1">The sequence shown here is derived from an EMBL/GenBank/DDBJ whole genome shotgun (WGS) entry which is preliminary data.</text>
</comment>
<dbReference type="Proteomes" id="UP000019184">
    <property type="component" value="Unassembled WGS sequence"/>
</dbReference>
<reference evidence="1 2" key="1">
    <citation type="journal article" date="2014" name="ISME J.">
        <title>Candidatus Competibacter-lineage genomes retrieved from metagenomes reveal functional metabolic diversity.</title>
        <authorList>
            <person name="McIlroy S.J."/>
            <person name="Albertsen M."/>
            <person name="Andresen E.K."/>
            <person name="Saunders A.M."/>
            <person name="Kristiansen R."/>
            <person name="Stokholm-Bjerregaard M."/>
            <person name="Nielsen K.L."/>
            <person name="Nielsen P.H."/>
        </authorList>
    </citation>
    <scope>NUCLEOTIDE SEQUENCE [LARGE SCALE GENOMIC DNA]</scope>
    <source>
        <strain evidence="1 2">Run_B_J11</strain>
    </source>
</reference>
<organism evidence="1 2">
    <name type="scientific">Candidatus Contendobacter odensis Run_B_J11</name>
    <dbReference type="NCBI Taxonomy" id="1400861"/>
    <lineage>
        <taxon>Bacteria</taxon>
        <taxon>Pseudomonadati</taxon>
        <taxon>Pseudomonadota</taxon>
        <taxon>Gammaproteobacteria</taxon>
        <taxon>Candidatus Competibacteraceae</taxon>
        <taxon>Candidatus Contendibacter</taxon>
    </lineage>
</organism>
<gene>
    <name evidence="1" type="ORF">BN874_660004</name>
</gene>
<accession>A0A7U7GFG7</accession>
<sequence>MWVGRLWGGLVVDQLLEVVAPTVKQSVELDGEHYRGFVPIR</sequence>
<proteinExistence type="predicted"/>
<evidence type="ECO:0000313" key="2">
    <source>
        <dbReference type="Proteomes" id="UP000019184"/>
    </source>
</evidence>